<dbReference type="GO" id="GO:0006412">
    <property type="term" value="P:translation"/>
    <property type="evidence" value="ECO:0007669"/>
    <property type="project" value="InterPro"/>
</dbReference>
<dbReference type="PANTHER" id="PTHR10871:SF1">
    <property type="entry name" value="SMALL RIBOSOMAL SUBUNIT PROTEIN US13M"/>
    <property type="match status" value="1"/>
</dbReference>
<dbReference type="GO" id="GO:0003723">
    <property type="term" value="F:RNA binding"/>
    <property type="evidence" value="ECO:0007669"/>
    <property type="project" value="InterPro"/>
</dbReference>
<dbReference type="InterPro" id="IPR001892">
    <property type="entry name" value="Ribosomal_uS13"/>
</dbReference>
<dbReference type="AlphaFoldDB" id="A0A060T917"/>
<dbReference type="PROSITE" id="PS50159">
    <property type="entry name" value="RIBOSOMAL_S13_2"/>
    <property type="match status" value="1"/>
</dbReference>
<dbReference type="PANTHER" id="PTHR10871">
    <property type="entry name" value="30S RIBOSOMAL PROTEIN S13/40S RIBOSOMAL PROTEIN S18"/>
    <property type="match status" value="1"/>
</dbReference>
<dbReference type="PIRSF" id="PIRSF002134">
    <property type="entry name" value="Ribosomal_S13"/>
    <property type="match status" value="1"/>
</dbReference>
<protein>
    <submittedName>
        <fullName evidence="5">ARAD1D11968p</fullName>
    </submittedName>
</protein>
<evidence type="ECO:0000256" key="1">
    <source>
        <dbReference type="ARBA" id="ARBA00008080"/>
    </source>
</evidence>
<reference evidence="5" key="2">
    <citation type="submission" date="2014-06" db="EMBL/GenBank/DDBJ databases">
        <title>The complete genome of Blastobotrys (Arxula) adeninivorans LS3 - a yeast of biotechnological interest.</title>
        <authorList>
            <person name="Kunze G."/>
            <person name="Gaillardin C."/>
            <person name="Czernicka M."/>
            <person name="Durrens P."/>
            <person name="Martin T."/>
            <person name="Boer E."/>
            <person name="Gabaldon T."/>
            <person name="Cruz J."/>
            <person name="Talla E."/>
            <person name="Marck C."/>
            <person name="Goffeau A."/>
            <person name="Barbe V."/>
            <person name="Baret P."/>
            <person name="Baronian K."/>
            <person name="Beier S."/>
            <person name="Bleykasten C."/>
            <person name="Bode R."/>
            <person name="Casaregola S."/>
            <person name="Despons L."/>
            <person name="Fairhead C."/>
            <person name="Giersberg M."/>
            <person name="Gierski P."/>
            <person name="Hahnel U."/>
            <person name="Hartmann A."/>
            <person name="Jankowska D."/>
            <person name="Jubin C."/>
            <person name="Jung P."/>
            <person name="Lafontaine I."/>
            <person name="Leh-Louis V."/>
            <person name="Lemaire M."/>
            <person name="Marcet-Houben M."/>
            <person name="Mascher M."/>
            <person name="Morel G."/>
            <person name="Richard G.-F."/>
            <person name="Riechen J."/>
            <person name="Sacerdot C."/>
            <person name="Sarkar A."/>
            <person name="Savel G."/>
            <person name="Schacherer J."/>
            <person name="Sherman D."/>
            <person name="Straub M.-L."/>
            <person name="Stein N."/>
            <person name="Thierry A."/>
            <person name="Trautwein-Schult A."/>
            <person name="Westhof E."/>
            <person name="Worch S."/>
            <person name="Dujon B."/>
            <person name="Souciet J.-L."/>
            <person name="Wincker P."/>
            <person name="Scholz U."/>
            <person name="Neuveglise N."/>
        </authorList>
    </citation>
    <scope>NUCLEOTIDE SEQUENCE</scope>
    <source>
        <strain evidence="5">LS3</strain>
    </source>
</reference>
<evidence type="ECO:0000256" key="3">
    <source>
        <dbReference type="ARBA" id="ARBA00023274"/>
    </source>
</evidence>
<dbReference type="PROSITE" id="PS00646">
    <property type="entry name" value="RIBOSOMAL_S13_1"/>
    <property type="match status" value="1"/>
</dbReference>
<proteinExistence type="inferred from homology"/>
<dbReference type="InterPro" id="IPR018269">
    <property type="entry name" value="Ribosomal_uS13_CS"/>
</dbReference>
<accession>A0A060T917</accession>
<dbReference type="InterPro" id="IPR027437">
    <property type="entry name" value="Rbsml_uS13_C"/>
</dbReference>
<dbReference type="Pfam" id="PF00416">
    <property type="entry name" value="Ribosomal_S13"/>
    <property type="match status" value="1"/>
</dbReference>
<sequence length="120" mass="13734">MVTNIMGKSFRGNRLVRIGLQDFFGLGQQNVTRICSKLGFYPQMRMHELSEQQVLGLTKELNEYTIEKDKKNEILANIAFKRKIGSYAGRRHAQGLPVRGQGTRSNAQTAKLLNRLNRRL</sequence>
<dbReference type="Gene3D" id="4.10.910.10">
    <property type="entry name" value="30s ribosomal protein s13, domain 2"/>
    <property type="match status" value="1"/>
</dbReference>
<evidence type="ECO:0000313" key="5">
    <source>
        <dbReference type="EMBL" id="CDP37458.1"/>
    </source>
</evidence>
<gene>
    <name evidence="5" type="ORF">GNLVRS02_ARAD1D11968g</name>
</gene>
<dbReference type="EMBL" id="HG937694">
    <property type="protein sequence ID" value="CDP37458.1"/>
    <property type="molecule type" value="Genomic_DNA"/>
</dbReference>
<keyword evidence="3 4" id="KW-0687">Ribonucleoprotein</keyword>
<name>A0A060T917_BLAAD</name>
<dbReference type="Gene3D" id="1.10.8.50">
    <property type="match status" value="1"/>
</dbReference>
<comment type="similarity">
    <text evidence="1 4">Belongs to the universal ribosomal protein uS13 family.</text>
</comment>
<evidence type="ECO:0000256" key="4">
    <source>
        <dbReference type="RuleBase" id="RU003830"/>
    </source>
</evidence>
<reference evidence="5" key="1">
    <citation type="submission" date="2014-02" db="EMBL/GenBank/DDBJ databases">
        <authorList>
            <person name="Genoscope - CEA"/>
        </authorList>
    </citation>
    <scope>NUCLEOTIDE SEQUENCE</scope>
    <source>
        <strain evidence="5">LS3</strain>
    </source>
</reference>
<dbReference type="InterPro" id="IPR010979">
    <property type="entry name" value="Ribosomal_uS13-like_H2TH"/>
</dbReference>
<dbReference type="PhylomeDB" id="A0A060T917"/>
<organism evidence="5">
    <name type="scientific">Blastobotrys adeninivorans</name>
    <name type="common">Yeast</name>
    <name type="synonym">Arxula adeninivorans</name>
    <dbReference type="NCBI Taxonomy" id="409370"/>
    <lineage>
        <taxon>Eukaryota</taxon>
        <taxon>Fungi</taxon>
        <taxon>Dikarya</taxon>
        <taxon>Ascomycota</taxon>
        <taxon>Saccharomycotina</taxon>
        <taxon>Dipodascomycetes</taxon>
        <taxon>Dipodascales</taxon>
        <taxon>Trichomonascaceae</taxon>
        <taxon>Blastobotrys</taxon>
    </lineage>
</organism>
<keyword evidence="2 4" id="KW-0689">Ribosomal protein</keyword>
<dbReference type="GO" id="GO:0003735">
    <property type="term" value="F:structural constituent of ribosome"/>
    <property type="evidence" value="ECO:0007669"/>
    <property type="project" value="InterPro"/>
</dbReference>
<dbReference type="GO" id="GO:0015935">
    <property type="term" value="C:small ribosomal subunit"/>
    <property type="evidence" value="ECO:0007669"/>
    <property type="project" value="TreeGrafter"/>
</dbReference>
<dbReference type="SUPFAM" id="SSF46946">
    <property type="entry name" value="S13-like H2TH domain"/>
    <property type="match status" value="1"/>
</dbReference>
<evidence type="ECO:0000256" key="2">
    <source>
        <dbReference type="ARBA" id="ARBA00022980"/>
    </source>
</evidence>
<dbReference type="GO" id="GO:0005739">
    <property type="term" value="C:mitochondrion"/>
    <property type="evidence" value="ECO:0007669"/>
    <property type="project" value="TreeGrafter"/>
</dbReference>